<dbReference type="EMBL" id="JAAALK010000282">
    <property type="protein sequence ID" value="KAG8081275.1"/>
    <property type="molecule type" value="Genomic_DNA"/>
</dbReference>
<evidence type="ECO:0000256" key="1">
    <source>
        <dbReference type="SAM" id="MobiDB-lite"/>
    </source>
</evidence>
<sequence length="141" mass="14264">MSGSGYSSLPKAPGSVPAATGPDPPAIKFTDSNLQTFLPYEAKGKISGAYHPPTDADGQIRSPSLSPFLPLGPRPDLTCLWCLLDAQTCSRPSPGAVSVAGAAALGQTMPGRAGGSGCSPSRCTSPTSRTSENPDLYASIA</sequence>
<comment type="caution">
    <text evidence="2">The sequence shown here is derived from an EMBL/GenBank/DDBJ whole genome shotgun (WGS) entry which is preliminary data.</text>
</comment>
<feature type="region of interest" description="Disordered" evidence="1">
    <location>
        <begin position="108"/>
        <end position="141"/>
    </location>
</feature>
<reference evidence="2" key="2">
    <citation type="submission" date="2021-02" db="EMBL/GenBank/DDBJ databases">
        <authorList>
            <person name="Kimball J.A."/>
            <person name="Haas M.W."/>
            <person name="Macchietto M."/>
            <person name="Kono T."/>
            <person name="Duquette J."/>
            <person name="Shao M."/>
        </authorList>
    </citation>
    <scope>NUCLEOTIDE SEQUENCE</scope>
    <source>
        <tissue evidence="2">Fresh leaf tissue</tissue>
    </source>
</reference>
<keyword evidence="3" id="KW-1185">Reference proteome</keyword>
<evidence type="ECO:0000313" key="3">
    <source>
        <dbReference type="Proteomes" id="UP000729402"/>
    </source>
</evidence>
<feature type="region of interest" description="Disordered" evidence="1">
    <location>
        <begin position="48"/>
        <end position="67"/>
    </location>
</feature>
<feature type="compositionally biased region" description="Low complexity" evidence="1">
    <location>
        <begin position="118"/>
        <end position="131"/>
    </location>
</feature>
<proteinExistence type="predicted"/>
<organism evidence="2 3">
    <name type="scientific">Zizania palustris</name>
    <name type="common">Northern wild rice</name>
    <dbReference type="NCBI Taxonomy" id="103762"/>
    <lineage>
        <taxon>Eukaryota</taxon>
        <taxon>Viridiplantae</taxon>
        <taxon>Streptophyta</taxon>
        <taxon>Embryophyta</taxon>
        <taxon>Tracheophyta</taxon>
        <taxon>Spermatophyta</taxon>
        <taxon>Magnoliopsida</taxon>
        <taxon>Liliopsida</taxon>
        <taxon>Poales</taxon>
        <taxon>Poaceae</taxon>
        <taxon>BOP clade</taxon>
        <taxon>Oryzoideae</taxon>
        <taxon>Oryzeae</taxon>
        <taxon>Zizaniinae</taxon>
        <taxon>Zizania</taxon>
    </lineage>
</organism>
<dbReference type="OrthoDB" id="10256463at2759"/>
<feature type="region of interest" description="Disordered" evidence="1">
    <location>
        <begin position="1"/>
        <end position="28"/>
    </location>
</feature>
<dbReference type="AlphaFoldDB" id="A0A8J5SVB5"/>
<reference evidence="2" key="1">
    <citation type="journal article" date="2021" name="bioRxiv">
        <title>Whole Genome Assembly and Annotation of Northern Wild Rice, Zizania palustris L., Supports a Whole Genome Duplication in the Zizania Genus.</title>
        <authorList>
            <person name="Haas M."/>
            <person name="Kono T."/>
            <person name="Macchietto M."/>
            <person name="Millas R."/>
            <person name="McGilp L."/>
            <person name="Shao M."/>
            <person name="Duquette J."/>
            <person name="Hirsch C.N."/>
            <person name="Kimball J."/>
        </authorList>
    </citation>
    <scope>NUCLEOTIDE SEQUENCE</scope>
    <source>
        <tissue evidence="2">Fresh leaf tissue</tissue>
    </source>
</reference>
<dbReference type="Proteomes" id="UP000729402">
    <property type="component" value="Unassembled WGS sequence"/>
</dbReference>
<gene>
    <name evidence="2" type="ORF">GUJ93_ZPchr0007g3738</name>
</gene>
<accession>A0A8J5SVB5</accession>
<evidence type="ECO:0000313" key="2">
    <source>
        <dbReference type="EMBL" id="KAG8081275.1"/>
    </source>
</evidence>
<name>A0A8J5SVB5_ZIZPA</name>
<protein>
    <submittedName>
        <fullName evidence="2">Uncharacterized protein</fullName>
    </submittedName>
</protein>